<sequence length="544" mass="59230">MPPHEASFRYTLWAALQFHLVEFASCCIQYFWVGKTNTIRWLVAAALIVGGVFTVNFYLDREVQTLARDMLAEHFHSEVALDTIHVRLLPTARVSGSGLVLSQTYGGAKIPFISAQKFSANASLWGMLSHTRQLHHVRVEGLIITVARHPQGEKQPTAKRKVPELDIDEVEADGAKLVILANKPGKRSLVYDMHHLVLTQVGKSNVMHYLANLRNALPPGEIEAEGSFGPWNFDDAGGTHLDGNYVFKKADLGVFKQISGTLSSTGSFTGELGRIDVKGSTETPDFAVKSGSHPVNLHTDFDATVDGTNGDTQLHSVRAKLLNSTFVVNGTIVDVPGPTGHIIYLHVVSDDAKVQDMLRVAVKTPPAMKGGLKFDAKVKINPGQGPVRNRITAEGRAYIVNGYFSSETVSEKIAELSNRAQGNPKGDKDAQVPAKFDTAFRLDAGKLAIRSLNFNVPGAEAKLHGTYVLDDQTLDFSGTAMLQSTVSEMTTGFKSLLLKAVDPMFKTKNAGTVLPITITGTRDEPKFKVQMKRLGEAKKEAQSN</sequence>
<dbReference type="PANTHER" id="PTHR30441:SF8">
    <property type="entry name" value="DUF748 DOMAIN-CONTAINING PROTEIN"/>
    <property type="match status" value="1"/>
</dbReference>
<gene>
    <name evidence="2" type="ordered locus">Acid345_2914</name>
</gene>
<dbReference type="EMBL" id="CP000360">
    <property type="protein sequence ID" value="ABF41915.1"/>
    <property type="molecule type" value="Genomic_DNA"/>
</dbReference>
<name>Q1IMI5_KORVE</name>
<evidence type="ECO:0000313" key="2">
    <source>
        <dbReference type="EMBL" id="ABF41915.1"/>
    </source>
</evidence>
<keyword evidence="1" id="KW-0472">Membrane</keyword>
<accession>Q1IMI5</accession>
<dbReference type="PANTHER" id="PTHR30441">
    <property type="entry name" value="DUF748 DOMAIN-CONTAINING PROTEIN"/>
    <property type="match status" value="1"/>
</dbReference>
<dbReference type="GO" id="GO:0090313">
    <property type="term" value="P:regulation of protein targeting to membrane"/>
    <property type="evidence" value="ECO:0007669"/>
    <property type="project" value="TreeGrafter"/>
</dbReference>
<dbReference type="InterPro" id="IPR052894">
    <property type="entry name" value="AsmA-related"/>
</dbReference>
<keyword evidence="1" id="KW-0812">Transmembrane</keyword>
<organism evidence="2 3">
    <name type="scientific">Koribacter versatilis (strain Ellin345)</name>
    <dbReference type="NCBI Taxonomy" id="204669"/>
    <lineage>
        <taxon>Bacteria</taxon>
        <taxon>Pseudomonadati</taxon>
        <taxon>Acidobacteriota</taxon>
        <taxon>Terriglobia</taxon>
        <taxon>Terriglobales</taxon>
        <taxon>Candidatus Korobacteraceae</taxon>
        <taxon>Candidatus Korobacter</taxon>
    </lineage>
</organism>
<keyword evidence="1" id="KW-1133">Transmembrane helix</keyword>
<dbReference type="EnsemblBacteria" id="ABF41915">
    <property type="protein sequence ID" value="ABF41915"/>
    <property type="gene ID" value="Acid345_2914"/>
</dbReference>
<evidence type="ECO:0000256" key="1">
    <source>
        <dbReference type="SAM" id="Phobius"/>
    </source>
</evidence>
<feature type="transmembrane region" description="Helical" evidence="1">
    <location>
        <begin position="12"/>
        <end position="33"/>
    </location>
</feature>
<dbReference type="GO" id="GO:0005886">
    <property type="term" value="C:plasma membrane"/>
    <property type="evidence" value="ECO:0007669"/>
    <property type="project" value="TreeGrafter"/>
</dbReference>
<dbReference type="HOGENOM" id="CLU_500369_0_0_0"/>
<dbReference type="Proteomes" id="UP000002432">
    <property type="component" value="Chromosome"/>
</dbReference>
<dbReference type="KEGG" id="aba:Acid345_2914"/>
<proteinExistence type="predicted"/>
<evidence type="ECO:0000313" key="3">
    <source>
        <dbReference type="Proteomes" id="UP000002432"/>
    </source>
</evidence>
<keyword evidence="3" id="KW-1185">Reference proteome</keyword>
<reference evidence="2 3" key="1">
    <citation type="journal article" date="2009" name="Appl. Environ. Microbiol.">
        <title>Three genomes from the phylum Acidobacteria provide insight into the lifestyles of these microorganisms in soils.</title>
        <authorList>
            <person name="Ward N.L."/>
            <person name="Challacombe J.F."/>
            <person name="Janssen P.H."/>
            <person name="Henrissat B."/>
            <person name="Coutinho P.M."/>
            <person name="Wu M."/>
            <person name="Xie G."/>
            <person name="Haft D.H."/>
            <person name="Sait M."/>
            <person name="Badger J."/>
            <person name="Barabote R.D."/>
            <person name="Bradley B."/>
            <person name="Brettin T.S."/>
            <person name="Brinkac L.M."/>
            <person name="Bruce D."/>
            <person name="Creasy T."/>
            <person name="Daugherty S.C."/>
            <person name="Davidsen T.M."/>
            <person name="DeBoy R.T."/>
            <person name="Detter J.C."/>
            <person name="Dodson R.J."/>
            <person name="Durkin A.S."/>
            <person name="Ganapathy A."/>
            <person name="Gwinn-Giglio M."/>
            <person name="Han C.S."/>
            <person name="Khouri H."/>
            <person name="Kiss H."/>
            <person name="Kothari S.P."/>
            <person name="Madupu R."/>
            <person name="Nelson K.E."/>
            <person name="Nelson W.C."/>
            <person name="Paulsen I."/>
            <person name="Penn K."/>
            <person name="Ren Q."/>
            <person name="Rosovitz M.J."/>
            <person name="Selengut J.D."/>
            <person name="Shrivastava S."/>
            <person name="Sullivan S.A."/>
            <person name="Tapia R."/>
            <person name="Thompson L.S."/>
            <person name="Watkins K.L."/>
            <person name="Yang Q."/>
            <person name="Yu C."/>
            <person name="Zafar N."/>
            <person name="Zhou L."/>
            <person name="Kuske C.R."/>
        </authorList>
    </citation>
    <scope>NUCLEOTIDE SEQUENCE [LARGE SCALE GENOMIC DNA]</scope>
    <source>
        <strain evidence="2 3">Ellin345</strain>
    </source>
</reference>
<protein>
    <recommendedName>
        <fullName evidence="4">AsmA-like C-terminal domain-containing protein</fullName>
    </recommendedName>
</protein>
<dbReference type="eggNOG" id="COG2982">
    <property type="taxonomic scope" value="Bacteria"/>
</dbReference>
<feature type="transmembrane region" description="Helical" evidence="1">
    <location>
        <begin position="39"/>
        <end position="59"/>
    </location>
</feature>
<evidence type="ECO:0008006" key="4">
    <source>
        <dbReference type="Google" id="ProtNLM"/>
    </source>
</evidence>
<dbReference type="AlphaFoldDB" id="Q1IMI5"/>